<keyword evidence="2" id="KW-1185">Reference proteome</keyword>
<sequence>MEQSSGKWHNWAQLEATLKSPRASMQDISFFKPLNCTTTLEKVAQRIGHQLHGYRNSDTSQNFQLGPGRYMDEEIEFCPRWQRLSVCEKGSLIMLVDLPSERGA</sequence>
<dbReference type="RefSeq" id="XP_002623674.1">
    <property type="nucleotide sequence ID" value="XM_002623628.2"/>
</dbReference>
<dbReference type="KEGG" id="bgh:BDBG_05848"/>
<accession>A0A179UQ18</accession>
<dbReference type="VEuPathDB" id="FungiDB:BDBG_05848"/>
<dbReference type="GeneID" id="8503675"/>
<gene>
    <name evidence="1" type="ORF">BDBG_05848</name>
</gene>
<dbReference type="EMBL" id="GG657459">
    <property type="protein sequence ID" value="OAT10175.1"/>
    <property type="molecule type" value="Genomic_DNA"/>
</dbReference>
<evidence type="ECO:0000313" key="1">
    <source>
        <dbReference type="EMBL" id="OAT10175.1"/>
    </source>
</evidence>
<protein>
    <submittedName>
        <fullName evidence="1">Uncharacterized protein</fullName>
    </submittedName>
</protein>
<proteinExistence type="predicted"/>
<name>A0A179UQ18_BLAGS</name>
<evidence type="ECO:0000313" key="2">
    <source>
        <dbReference type="Proteomes" id="UP000002038"/>
    </source>
</evidence>
<reference evidence="2" key="1">
    <citation type="journal article" date="2015" name="PLoS Genet.">
        <title>The dynamic genome and transcriptome of the human fungal pathogen Blastomyces and close relative Emmonsia.</title>
        <authorList>
            <person name="Munoz J.F."/>
            <person name="Gauthier G.M."/>
            <person name="Desjardins C.A."/>
            <person name="Gallo J.E."/>
            <person name="Holder J."/>
            <person name="Sullivan T.D."/>
            <person name="Marty A.J."/>
            <person name="Carmen J.C."/>
            <person name="Chen Z."/>
            <person name="Ding L."/>
            <person name="Gujja S."/>
            <person name="Magrini V."/>
            <person name="Misas E."/>
            <person name="Mitreva M."/>
            <person name="Priest M."/>
            <person name="Saif S."/>
            <person name="Whiston E.A."/>
            <person name="Young S."/>
            <person name="Zeng Q."/>
            <person name="Goldman W.E."/>
            <person name="Mardis E.R."/>
            <person name="Taylor J.W."/>
            <person name="McEwen J.G."/>
            <person name="Clay O.K."/>
            <person name="Klein B.S."/>
            <person name="Cuomo C.A."/>
        </authorList>
    </citation>
    <scope>NUCLEOTIDE SEQUENCE [LARGE SCALE GENOMIC DNA]</scope>
    <source>
        <strain evidence="2">SLH14081</strain>
    </source>
</reference>
<dbReference type="Proteomes" id="UP000002038">
    <property type="component" value="Unassembled WGS sequence"/>
</dbReference>
<dbReference type="AlphaFoldDB" id="A0A179UQ18"/>
<organism evidence="1 2">
    <name type="scientific">Blastomyces gilchristii (strain SLH14081)</name>
    <name type="common">Blastomyces dermatitidis</name>
    <dbReference type="NCBI Taxonomy" id="559298"/>
    <lineage>
        <taxon>Eukaryota</taxon>
        <taxon>Fungi</taxon>
        <taxon>Dikarya</taxon>
        <taxon>Ascomycota</taxon>
        <taxon>Pezizomycotina</taxon>
        <taxon>Eurotiomycetes</taxon>
        <taxon>Eurotiomycetidae</taxon>
        <taxon>Onygenales</taxon>
        <taxon>Ajellomycetaceae</taxon>
        <taxon>Blastomyces</taxon>
    </lineage>
</organism>